<keyword evidence="2" id="KW-1185">Reference proteome</keyword>
<reference evidence="1" key="1">
    <citation type="submission" date="2023-03" db="EMBL/GenBank/DDBJ databases">
        <authorList>
            <person name="Steffen K."/>
            <person name="Cardenas P."/>
        </authorList>
    </citation>
    <scope>NUCLEOTIDE SEQUENCE</scope>
</reference>
<name>A0AA35QYK1_GEOBA</name>
<dbReference type="SUPFAM" id="SSF52833">
    <property type="entry name" value="Thioredoxin-like"/>
    <property type="match status" value="1"/>
</dbReference>
<evidence type="ECO:0000313" key="2">
    <source>
        <dbReference type="Proteomes" id="UP001174909"/>
    </source>
</evidence>
<evidence type="ECO:0000313" key="1">
    <source>
        <dbReference type="EMBL" id="CAI7997230.1"/>
    </source>
</evidence>
<proteinExistence type="predicted"/>
<dbReference type="InterPro" id="IPR036249">
    <property type="entry name" value="Thioredoxin-like_sf"/>
</dbReference>
<sequence>MELTAEKLAQGMTTEQYIESIKVNKDPFIQIHAGTEIPAAVLDYFNGLEKPVRLAVFTSDWCGDAMSTTPAVLRLADASDNIQLSVFNRDDELELSNSFLPEHRAGTVPVFVVLDEEMGQIARFIETARSLVPAIDAMDAMVAQAAASVSDEAEGRREARGRRTAYRVNKAKEWGAVILGEFQQVVADGMALPAAERPSEGGTQWPPQD</sequence>
<protein>
    <recommendedName>
        <fullName evidence="3">Thioredoxin-like protein</fullName>
    </recommendedName>
</protein>
<organism evidence="1 2">
    <name type="scientific">Geodia barretti</name>
    <name type="common">Barrett's horny sponge</name>
    <dbReference type="NCBI Taxonomy" id="519541"/>
    <lineage>
        <taxon>Eukaryota</taxon>
        <taxon>Metazoa</taxon>
        <taxon>Porifera</taxon>
        <taxon>Demospongiae</taxon>
        <taxon>Heteroscleromorpha</taxon>
        <taxon>Tetractinellida</taxon>
        <taxon>Astrophorina</taxon>
        <taxon>Geodiidae</taxon>
        <taxon>Geodia</taxon>
    </lineage>
</organism>
<accession>A0AA35QYK1</accession>
<dbReference type="Gene3D" id="3.40.30.10">
    <property type="entry name" value="Glutaredoxin"/>
    <property type="match status" value="1"/>
</dbReference>
<dbReference type="Proteomes" id="UP001174909">
    <property type="component" value="Unassembled WGS sequence"/>
</dbReference>
<gene>
    <name evidence="1" type="ORF">GBAR_LOCUS2110</name>
</gene>
<evidence type="ECO:0008006" key="3">
    <source>
        <dbReference type="Google" id="ProtNLM"/>
    </source>
</evidence>
<dbReference type="Pfam" id="PF14595">
    <property type="entry name" value="Thioredoxin_9"/>
    <property type="match status" value="1"/>
</dbReference>
<comment type="caution">
    <text evidence="1">The sequence shown here is derived from an EMBL/GenBank/DDBJ whole genome shotgun (WGS) entry which is preliminary data.</text>
</comment>
<dbReference type="AlphaFoldDB" id="A0AA35QYK1"/>
<dbReference type="EMBL" id="CASHTH010000299">
    <property type="protein sequence ID" value="CAI7997230.1"/>
    <property type="molecule type" value="Genomic_DNA"/>
</dbReference>